<dbReference type="Proteomes" id="UP000069940">
    <property type="component" value="Unassembled WGS sequence"/>
</dbReference>
<dbReference type="RefSeq" id="XP_029721024.2">
    <property type="nucleotide sequence ID" value="XM_029865164.2"/>
</dbReference>
<feature type="compositionally biased region" description="Polar residues" evidence="2">
    <location>
        <begin position="698"/>
        <end position="707"/>
    </location>
</feature>
<feature type="compositionally biased region" description="Low complexity" evidence="2">
    <location>
        <begin position="163"/>
        <end position="186"/>
    </location>
</feature>
<feature type="domain" description="C2H2-type" evidence="3">
    <location>
        <begin position="249"/>
        <end position="276"/>
    </location>
</feature>
<dbReference type="PANTHER" id="PTHR46007:SF8">
    <property type="entry name" value="C2H2-TYPE DOMAIN-CONTAINING PROTEIN"/>
    <property type="match status" value="1"/>
</dbReference>
<evidence type="ECO:0000256" key="1">
    <source>
        <dbReference type="PROSITE-ProRule" id="PRU00042"/>
    </source>
</evidence>
<sequence>MTTLIPTSQPTGVEAYEDMFKEITRKLYGDESGHGLYPHNTQVAQVAQLASGAPAAPEGGERSFTTLVSDRSTAQIDYENNITTVTIQQQQQQQGGQQQQQQQQSGGGFKSEEHLTTAFGLAALMQNGFPPPGAILNPVNFPVGATLKPSTNIAIATTDDRWQQQTQQSQPQDQQQQQSVGGQEQTWTPNGKQSSSYSQKTFKKPKIEPQDGSPTGAGVSTLNIPQTGSDKNKANFGSAAVGAATGKRYSCTSCPYTTDRRDLFTRHENIHKEEKPFHCYACLKQFNRADHVKKHFLRMHRDMEYEITKTRKSVGSKNNYYNNVSVSSAANTVPVSATVTQSLVSQPATIIQQTSNTLNIPTATFPTQITIPTHHTPAIEHNTVSHDITTLNGVVHHVTQQHQQQQQQQQAVPPPQPQPPHQPTQIILSAPPIVTIKQEKGGAITTTTTTAAAVAAATAIVQNTQPRDIVDEIPSVDDKSLVKKLKGEKRFSCCYCPWTGADNWGLKRHLNTHTKPFVCMLCDYKAARSERLATHVFKVHNKKACNKCTYFAEDQDQLNTHLLEAHLLNMQAIGRNKASVTQDFHNAGGGNQHLFSNSHGGSINGSRTNKLSLLVAASSSSASCSPTGSPSPPPTMVLPADCYTTASQKHQKLPIANGMAMANLTEEHLSLLQLLATAAVAQQHLQQQQQQLQQQQLKATPTSISTSPPANHPHQQQQQPNHHHYHQNSTNNVTSDNGSKRRRKSSSRNDKENLVQRHPAIVGKVIDLTTSANNGTTAGPAADNGIERNNNNHNGSSNNNNSSINNKNINEAIFDRVYKKPYNMFLTSAFCKPTSIVEKEKATPAAAVPKDENFSLSEFLRNHKEVSISTLAEVRHAKASRGVAIADEDDVIFVKEEKRLGRKQQQPRRTNPELKASPLVIAKPSADRQQIGDIRDKHMIRLISRKLCCRICQNQQRLEHMDNCHYHSKTSLILHHRWRHGSRPTTWERCKMCQANFDRRYKLVLHQRLHHSRRQHMLAAKKSVKSSKSKKALVPPAGSKRKATASSKKQQRKRKPKGRSGGGKSSSGKRRNK</sequence>
<feature type="region of interest" description="Disordered" evidence="2">
    <location>
        <begin position="160"/>
        <end position="234"/>
    </location>
</feature>
<dbReference type="SMART" id="SM00355">
    <property type="entry name" value="ZnF_C2H2"/>
    <property type="match status" value="6"/>
</dbReference>
<keyword evidence="1" id="KW-0863">Zinc-finger</keyword>
<dbReference type="InterPro" id="IPR036236">
    <property type="entry name" value="Znf_C2H2_sf"/>
</dbReference>
<feature type="domain" description="C2H2-type" evidence="3">
    <location>
        <begin position="277"/>
        <end position="305"/>
    </location>
</feature>
<feature type="compositionally biased region" description="Low complexity" evidence="2">
    <location>
        <begin position="789"/>
        <end position="805"/>
    </location>
</feature>
<dbReference type="InterPro" id="IPR013087">
    <property type="entry name" value="Znf_C2H2_type"/>
</dbReference>
<feature type="compositionally biased region" description="Polar residues" evidence="2">
    <location>
        <begin position="218"/>
        <end position="229"/>
    </location>
</feature>
<feature type="compositionally biased region" description="Basic residues" evidence="2">
    <location>
        <begin position="1039"/>
        <end position="1058"/>
    </location>
</feature>
<feature type="region of interest" description="Disordered" evidence="2">
    <location>
        <begin position="87"/>
        <end position="111"/>
    </location>
</feature>
<accession>A0ABM1Y6U9</accession>
<reference evidence="5" key="1">
    <citation type="journal article" date="2015" name="Proc. Natl. Acad. Sci. U.S.A.">
        <title>Genome sequence of the Asian Tiger mosquito, Aedes albopictus, reveals insights into its biology, genetics, and evolution.</title>
        <authorList>
            <person name="Chen X.G."/>
            <person name="Jiang X."/>
            <person name="Gu J."/>
            <person name="Xu M."/>
            <person name="Wu Y."/>
            <person name="Deng Y."/>
            <person name="Zhang C."/>
            <person name="Bonizzoni M."/>
            <person name="Dermauw W."/>
            <person name="Vontas J."/>
            <person name="Armbruster P."/>
            <person name="Huang X."/>
            <person name="Yang Y."/>
            <person name="Zhang H."/>
            <person name="He W."/>
            <person name="Peng H."/>
            <person name="Liu Y."/>
            <person name="Wu K."/>
            <person name="Chen J."/>
            <person name="Lirakis M."/>
            <person name="Topalis P."/>
            <person name="Van Leeuwen T."/>
            <person name="Hall A.B."/>
            <person name="Jiang X."/>
            <person name="Thorpe C."/>
            <person name="Mueller R.L."/>
            <person name="Sun C."/>
            <person name="Waterhouse R.M."/>
            <person name="Yan G."/>
            <person name="Tu Z.J."/>
            <person name="Fang X."/>
            <person name="James A.A."/>
        </authorList>
    </citation>
    <scope>NUCLEOTIDE SEQUENCE [LARGE SCALE GENOMIC DNA]</scope>
    <source>
        <strain evidence="5">Foshan</strain>
    </source>
</reference>
<feature type="region of interest" description="Disordered" evidence="2">
    <location>
        <begin position="397"/>
        <end position="424"/>
    </location>
</feature>
<keyword evidence="5" id="KW-1185">Reference proteome</keyword>
<keyword evidence="1" id="KW-0862">Zinc</keyword>
<reference evidence="4" key="2">
    <citation type="submission" date="2025-05" db="UniProtKB">
        <authorList>
            <consortium name="EnsemblMetazoa"/>
        </authorList>
    </citation>
    <scope>IDENTIFICATION</scope>
    <source>
        <strain evidence="4">Foshan</strain>
    </source>
</reference>
<feature type="compositionally biased region" description="Low complexity" evidence="2">
    <location>
        <begin position="708"/>
        <end position="720"/>
    </location>
</feature>
<dbReference type="Gene3D" id="3.30.160.60">
    <property type="entry name" value="Classic Zinc Finger"/>
    <property type="match status" value="2"/>
</dbReference>
<feature type="region of interest" description="Disordered" evidence="2">
    <location>
        <begin position="692"/>
        <end position="805"/>
    </location>
</feature>
<keyword evidence="1" id="KW-0479">Metal-binding</keyword>
<dbReference type="SUPFAM" id="SSF57667">
    <property type="entry name" value="beta-beta-alpha zinc fingers"/>
    <property type="match status" value="2"/>
</dbReference>
<dbReference type="GeneID" id="109424624"/>
<dbReference type="PROSITE" id="PS50157">
    <property type="entry name" value="ZINC_FINGER_C2H2_2"/>
    <property type="match status" value="3"/>
</dbReference>
<dbReference type="PANTHER" id="PTHR46007">
    <property type="entry name" value="MEDIATOR OF RNA POLYMERASE II TRANSCRIPTION SUBUNIT 12"/>
    <property type="match status" value="1"/>
</dbReference>
<dbReference type="EnsemblMetazoa" id="AALFPA23_006312.R8189">
    <property type="protein sequence ID" value="AALFPA23_006312.P8189"/>
    <property type="gene ID" value="AALFPA23_006312"/>
</dbReference>
<feature type="region of interest" description="Disordered" evidence="2">
    <location>
        <begin position="1011"/>
        <end position="1073"/>
    </location>
</feature>
<dbReference type="InterPro" id="IPR051647">
    <property type="entry name" value="Mediator_comp_sub12"/>
</dbReference>
<protein>
    <recommendedName>
        <fullName evidence="3">C2H2-type domain-containing protein</fullName>
    </recommendedName>
</protein>
<evidence type="ECO:0000259" key="3">
    <source>
        <dbReference type="PROSITE" id="PS50157"/>
    </source>
</evidence>
<dbReference type="PROSITE" id="PS00028">
    <property type="entry name" value="ZINC_FINGER_C2H2_1"/>
    <property type="match status" value="2"/>
</dbReference>
<name>A0ABM1Y6U9_AEDAL</name>
<proteinExistence type="predicted"/>
<evidence type="ECO:0000313" key="4">
    <source>
        <dbReference type="EnsemblMetazoa" id="AALFPA23_006312.P8189"/>
    </source>
</evidence>
<evidence type="ECO:0000313" key="5">
    <source>
        <dbReference type="Proteomes" id="UP000069940"/>
    </source>
</evidence>
<feature type="compositionally biased region" description="Pro residues" evidence="2">
    <location>
        <begin position="412"/>
        <end position="422"/>
    </location>
</feature>
<feature type="compositionally biased region" description="Basic residues" evidence="2">
    <location>
        <begin position="1022"/>
        <end position="1031"/>
    </location>
</feature>
<feature type="compositionally biased region" description="Polar residues" evidence="2">
    <location>
        <begin position="768"/>
        <end position="777"/>
    </location>
</feature>
<organism evidence="4 5">
    <name type="scientific">Aedes albopictus</name>
    <name type="common">Asian tiger mosquito</name>
    <name type="synonym">Stegomyia albopicta</name>
    <dbReference type="NCBI Taxonomy" id="7160"/>
    <lineage>
        <taxon>Eukaryota</taxon>
        <taxon>Metazoa</taxon>
        <taxon>Ecdysozoa</taxon>
        <taxon>Arthropoda</taxon>
        <taxon>Hexapoda</taxon>
        <taxon>Insecta</taxon>
        <taxon>Pterygota</taxon>
        <taxon>Neoptera</taxon>
        <taxon>Endopterygota</taxon>
        <taxon>Diptera</taxon>
        <taxon>Nematocera</taxon>
        <taxon>Culicoidea</taxon>
        <taxon>Culicidae</taxon>
        <taxon>Culicinae</taxon>
        <taxon>Aedini</taxon>
        <taxon>Aedes</taxon>
        <taxon>Stegomyia</taxon>
    </lineage>
</organism>
<evidence type="ECO:0000256" key="2">
    <source>
        <dbReference type="SAM" id="MobiDB-lite"/>
    </source>
</evidence>
<feature type="compositionally biased region" description="Low complexity" evidence="2">
    <location>
        <begin position="397"/>
        <end position="411"/>
    </location>
</feature>
<feature type="compositionally biased region" description="Polar residues" evidence="2">
    <location>
        <begin position="187"/>
        <end position="200"/>
    </location>
</feature>
<feature type="compositionally biased region" description="Low complexity" evidence="2">
    <location>
        <begin position="88"/>
        <end position="104"/>
    </location>
</feature>
<feature type="domain" description="C2H2-type" evidence="3">
    <location>
        <begin position="988"/>
        <end position="1015"/>
    </location>
</feature>